<dbReference type="Gene3D" id="3.10.20.30">
    <property type="match status" value="1"/>
</dbReference>
<keyword evidence="2" id="KW-1185">Reference proteome</keyword>
<sequence length="65" mass="7012">MNIMFNGQSVKTTCISLKDFLQSKNIDIQSVATAVNSNFVPRSLYATTELTEGVSIEVVSPMQGG</sequence>
<dbReference type="AlphaFoldDB" id="A0A1G6GJL4"/>
<dbReference type="InterPro" id="IPR003749">
    <property type="entry name" value="ThiS/MoaD-like"/>
</dbReference>
<dbReference type="RefSeq" id="WP_092746409.1">
    <property type="nucleotide sequence ID" value="NZ_FMYL01000001.1"/>
</dbReference>
<dbReference type="InterPro" id="IPR010035">
    <property type="entry name" value="Thi_S"/>
</dbReference>
<evidence type="ECO:0000313" key="1">
    <source>
        <dbReference type="EMBL" id="SDB81376.1"/>
    </source>
</evidence>
<accession>A0A1G6GJL4</accession>
<gene>
    <name evidence="1" type="ORF">SAMN05421733_101134</name>
</gene>
<dbReference type="CDD" id="cd00565">
    <property type="entry name" value="Ubl_ThiS"/>
    <property type="match status" value="1"/>
</dbReference>
<proteinExistence type="predicted"/>
<protein>
    <submittedName>
        <fullName evidence="1">Sulfur carrier protein</fullName>
    </submittedName>
</protein>
<dbReference type="NCBIfam" id="TIGR01683">
    <property type="entry name" value="thiS"/>
    <property type="match status" value="1"/>
</dbReference>
<dbReference type="OrthoDB" id="9800283at2"/>
<dbReference type="Pfam" id="PF02597">
    <property type="entry name" value="ThiS"/>
    <property type="match status" value="1"/>
</dbReference>
<dbReference type="STRING" id="1219383.SAMN05421733_101134"/>
<dbReference type="EMBL" id="FMYL01000001">
    <property type="protein sequence ID" value="SDB81376.1"/>
    <property type="molecule type" value="Genomic_DNA"/>
</dbReference>
<dbReference type="PANTHER" id="PTHR34472">
    <property type="entry name" value="SULFUR CARRIER PROTEIN THIS"/>
    <property type="match status" value="1"/>
</dbReference>
<dbReference type="Proteomes" id="UP000242501">
    <property type="component" value="Unassembled WGS sequence"/>
</dbReference>
<dbReference type="InterPro" id="IPR016155">
    <property type="entry name" value="Mopterin_synth/thiamin_S_b"/>
</dbReference>
<organism evidence="1 2">
    <name type="scientific">Acinetobacter boissieri</name>
    <dbReference type="NCBI Taxonomy" id="1219383"/>
    <lineage>
        <taxon>Bacteria</taxon>
        <taxon>Pseudomonadati</taxon>
        <taxon>Pseudomonadota</taxon>
        <taxon>Gammaproteobacteria</taxon>
        <taxon>Moraxellales</taxon>
        <taxon>Moraxellaceae</taxon>
        <taxon>Acinetobacter</taxon>
    </lineage>
</organism>
<dbReference type="SUPFAM" id="SSF54285">
    <property type="entry name" value="MoaD/ThiS"/>
    <property type="match status" value="1"/>
</dbReference>
<reference evidence="2" key="1">
    <citation type="submission" date="2016-09" db="EMBL/GenBank/DDBJ databases">
        <authorList>
            <person name="Varghese N."/>
            <person name="Submissions S."/>
        </authorList>
    </citation>
    <scope>NUCLEOTIDE SEQUENCE [LARGE SCALE GENOMIC DNA]</scope>
    <source>
        <strain evidence="2">ANC 4422</strain>
    </source>
</reference>
<evidence type="ECO:0000313" key="2">
    <source>
        <dbReference type="Proteomes" id="UP000242501"/>
    </source>
</evidence>
<name>A0A1G6GJL4_9GAMM</name>
<dbReference type="InterPro" id="IPR012675">
    <property type="entry name" value="Beta-grasp_dom_sf"/>
</dbReference>
<dbReference type="PANTHER" id="PTHR34472:SF1">
    <property type="entry name" value="SULFUR CARRIER PROTEIN THIS"/>
    <property type="match status" value="1"/>
</dbReference>